<reference evidence="2 3" key="2">
    <citation type="journal article" date="2009" name="Proc. Natl. Acad. Sci. U.S.A.">
        <title>On the chimeric nature, thermophilic origin, and phylogenetic placement of the Thermotogales.</title>
        <authorList>
            <person name="Zhaxybayeva O."/>
            <person name="Swithers K.S."/>
            <person name="Lapierre P."/>
            <person name="Fournier G.P."/>
            <person name="Bickhart D.M."/>
            <person name="DeBoy R.T."/>
            <person name="Nelson K.E."/>
            <person name="Nesbo C.L."/>
            <person name="Doolittle W.F."/>
            <person name="Gogarten J.P."/>
            <person name="Noll K.M."/>
        </authorList>
    </citation>
    <scope>NUCLEOTIDE SEQUENCE [LARGE SCALE GENOMIC DNA]</scope>
    <source>
        <strain evidence="3">ATCC BAA-488 / DSM 13995 / JCM 10881 / RKU-1</strain>
    </source>
</reference>
<dbReference type="RefSeq" id="WP_011944139.1">
    <property type="nucleotide sequence ID" value="NC_009486.1"/>
</dbReference>
<proteinExistence type="predicted"/>
<dbReference type="KEGG" id="tpt:Tpet_1728"/>
<evidence type="ECO:0000259" key="1">
    <source>
        <dbReference type="Pfam" id="PF13274"/>
    </source>
</evidence>
<feature type="domain" description="Antitoxin SocA-like Panacea" evidence="1">
    <location>
        <begin position="23"/>
        <end position="116"/>
    </location>
</feature>
<protein>
    <recommendedName>
        <fullName evidence="1">Antitoxin SocA-like Panacea domain-containing protein</fullName>
    </recommendedName>
</protein>
<organism evidence="2 3">
    <name type="scientific">Thermotoga petrophila (strain ATCC BAA-488 / DSM 13995 / JCM 10881 / RKU-1)</name>
    <dbReference type="NCBI Taxonomy" id="390874"/>
    <lineage>
        <taxon>Bacteria</taxon>
        <taxon>Thermotogati</taxon>
        <taxon>Thermotogota</taxon>
        <taxon>Thermotogae</taxon>
        <taxon>Thermotogales</taxon>
        <taxon>Thermotogaceae</taxon>
        <taxon>Thermotoga</taxon>
    </lineage>
</organism>
<reference evidence="3" key="1">
    <citation type="submission" date="2007-05" db="EMBL/GenBank/DDBJ databases">
        <title>Complete sequence of Thermotoga petrophila RKU-1.</title>
        <authorList>
            <consortium name="US DOE Joint Genome Institute"/>
            <person name="Copeland A."/>
            <person name="Lucas S."/>
            <person name="Lapidus A."/>
            <person name="Barry K."/>
            <person name="Glavina del Rio T."/>
            <person name="Dalin E."/>
            <person name="Tice H."/>
            <person name="Pitluck S."/>
            <person name="Sims D."/>
            <person name="Brettin T."/>
            <person name="Bruce D."/>
            <person name="Detter J.C."/>
            <person name="Han C."/>
            <person name="Tapia R."/>
            <person name="Schmutz J."/>
            <person name="Larimer F."/>
            <person name="Land M."/>
            <person name="Hauser L."/>
            <person name="Kyrpides N."/>
            <person name="Mikhailova N."/>
            <person name="Nelson K."/>
            <person name="Gogarten J.P."/>
            <person name="Noll K."/>
            <person name="Richardson P."/>
        </authorList>
    </citation>
    <scope>NUCLEOTIDE SEQUENCE [LARGE SCALE GENOMIC DNA]</scope>
    <source>
        <strain evidence="3">ATCC BAA-488 / DSM 13995 / JCM 10881 / RKU-1</strain>
    </source>
</reference>
<dbReference type="Proteomes" id="UP000006558">
    <property type="component" value="Chromosome"/>
</dbReference>
<dbReference type="AlphaFoldDB" id="A5ING0"/>
<dbReference type="Pfam" id="PF13274">
    <property type="entry name" value="SocA_Panacea"/>
    <property type="match status" value="1"/>
</dbReference>
<dbReference type="HOGENOM" id="CLU_1757957_0_0_0"/>
<accession>A5ING0</accession>
<name>A5ING0_THEP1</name>
<dbReference type="InterPro" id="IPR025272">
    <property type="entry name" value="SocA_Panacea"/>
</dbReference>
<dbReference type="EMBL" id="CP000702">
    <property type="protein sequence ID" value="ABQ47733.1"/>
    <property type="molecule type" value="Genomic_DNA"/>
</dbReference>
<evidence type="ECO:0000313" key="2">
    <source>
        <dbReference type="EMBL" id="ABQ47733.1"/>
    </source>
</evidence>
<evidence type="ECO:0000313" key="3">
    <source>
        <dbReference type="Proteomes" id="UP000006558"/>
    </source>
</evidence>
<gene>
    <name evidence="2" type="ordered locus">Tpet_1728</name>
</gene>
<dbReference type="STRING" id="390874.Tpet_1728"/>
<sequence length="148" mass="17624">MRKTYEVIRAILRKTGPILKTKLLKLLFLVDYYAIKKIGKQITDLDYKKYFYGPYDKNFELVLNKMYVEGLIHTEEHIIEPGPFETGKINLSNEEKEILDEVLQKYGEMTLNEVLEEIYKLDEIKKYSLHSRIGSEKFEKNRNRPLVM</sequence>
<dbReference type="eggNOG" id="COG3600">
    <property type="taxonomic scope" value="Bacteria"/>
</dbReference>